<evidence type="ECO:0008006" key="4">
    <source>
        <dbReference type="Google" id="ProtNLM"/>
    </source>
</evidence>
<gene>
    <name evidence="2" type="ORF">GCM10022226_26360</name>
</gene>
<proteinExistence type="predicted"/>
<evidence type="ECO:0000313" key="2">
    <source>
        <dbReference type="EMBL" id="GAA3805164.1"/>
    </source>
</evidence>
<reference evidence="3" key="1">
    <citation type="journal article" date="2019" name="Int. J. Syst. Evol. Microbiol.">
        <title>The Global Catalogue of Microorganisms (GCM) 10K type strain sequencing project: providing services to taxonomists for standard genome sequencing and annotation.</title>
        <authorList>
            <consortium name="The Broad Institute Genomics Platform"/>
            <consortium name="The Broad Institute Genome Sequencing Center for Infectious Disease"/>
            <person name="Wu L."/>
            <person name="Ma J."/>
        </authorList>
    </citation>
    <scope>NUCLEOTIDE SEQUENCE [LARGE SCALE GENOMIC DNA]</scope>
    <source>
        <strain evidence="3">JCM 16908</strain>
    </source>
</reference>
<accession>A0ABP7HW92</accession>
<feature type="region of interest" description="Disordered" evidence="1">
    <location>
        <begin position="1"/>
        <end position="25"/>
    </location>
</feature>
<organism evidence="2 3">
    <name type="scientific">Sphaerisporangium flaviroseum</name>
    <dbReference type="NCBI Taxonomy" id="509199"/>
    <lineage>
        <taxon>Bacteria</taxon>
        <taxon>Bacillati</taxon>
        <taxon>Actinomycetota</taxon>
        <taxon>Actinomycetes</taxon>
        <taxon>Streptosporangiales</taxon>
        <taxon>Streptosporangiaceae</taxon>
        <taxon>Sphaerisporangium</taxon>
    </lineage>
</organism>
<name>A0ABP7HW92_9ACTN</name>
<evidence type="ECO:0000256" key="1">
    <source>
        <dbReference type="SAM" id="MobiDB-lite"/>
    </source>
</evidence>
<keyword evidence="3" id="KW-1185">Reference proteome</keyword>
<dbReference type="RefSeq" id="WP_344938391.1">
    <property type="nucleotide sequence ID" value="NZ_BAAAZR010000004.1"/>
</dbReference>
<evidence type="ECO:0000313" key="3">
    <source>
        <dbReference type="Proteomes" id="UP001500888"/>
    </source>
</evidence>
<dbReference type="InterPro" id="IPR036890">
    <property type="entry name" value="HATPase_C_sf"/>
</dbReference>
<dbReference type="Proteomes" id="UP001500888">
    <property type="component" value="Unassembled WGS sequence"/>
</dbReference>
<sequence length="184" mass="19361">MRAEQPVSEEACHRTGVLEEERRPGAEPSALCDDAFLVLVTTLRPGSASRNARAAVRGALGRAGVCAEEIGDAEIIVAELAANSEKYSHGPYELRIHCLSGIPMWCEMVDGEHDLGRIPTILAGLHTPVDRDLTPFAESGRGLLLAHKLSHGRCYAYPTTMSACGSAGKAVAFALPAPSGDAVG</sequence>
<comment type="caution">
    <text evidence="2">The sequence shown here is derived from an EMBL/GenBank/DDBJ whole genome shotgun (WGS) entry which is preliminary data.</text>
</comment>
<protein>
    <recommendedName>
        <fullName evidence="4">ATP-binding protein</fullName>
    </recommendedName>
</protein>
<feature type="compositionally biased region" description="Basic and acidic residues" evidence="1">
    <location>
        <begin position="10"/>
        <end position="25"/>
    </location>
</feature>
<dbReference type="EMBL" id="BAAAZR010000004">
    <property type="protein sequence ID" value="GAA3805164.1"/>
    <property type="molecule type" value="Genomic_DNA"/>
</dbReference>
<dbReference type="Gene3D" id="3.30.565.10">
    <property type="entry name" value="Histidine kinase-like ATPase, C-terminal domain"/>
    <property type="match status" value="1"/>
</dbReference>